<dbReference type="InterPro" id="IPR011990">
    <property type="entry name" value="TPR-like_helical_dom_sf"/>
</dbReference>
<feature type="domain" description="PPIase FKBP-type" evidence="10">
    <location>
        <begin position="202"/>
        <end position="287"/>
    </location>
</feature>
<dbReference type="Gene3D" id="3.10.50.40">
    <property type="match status" value="2"/>
</dbReference>
<dbReference type="Gene3D" id="1.25.40.10">
    <property type="entry name" value="Tetratricopeptide repeat domain"/>
    <property type="match status" value="1"/>
</dbReference>
<evidence type="ECO:0000256" key="4">
    <source>
        <dbReference type="ARBA" id="ARBA00022803"/>
    </source>
</evidence>
<comment type="caution">
    <text evidence="11">The sequence shown here is derived from an EMBL/GenBank/DDBJ whole genome shotgun (WGS) entry which is preliminary data.</text>
</comment>
<feature type="repeat" description="TPR" evidence="8">
    <location>
        <begin position="387"/>
        <end position="420"/>
    </location>
</feature>
<evidence type="ECO:0000256" key="8">
    <source>
        <dbReference type="PROSITE-ProRule" id="PRU00339"/>
    </source>
</evidence>
<dbReference type="GO" id="GO:0003755">
    <property type="term" value="F:peptidyl-prolyl cis-trans isomerase activity"/>
    <property type="evidence" value="ECO:0007669"/>
    <property type="project" value="UniProtKB-KW"/>
</dbReference>
<dbReference type="OrthoDB" id="433738at2759"/>
<keyword evidence="5 7" id="KW-0697">Rotamase</keyword>
<comment type="catalytic activity">
    <reaction evidence="1 7">
        <text>[protein]-peptidylproline (omega=180) = [protein]-peptidylproline (omega=0)</text>
        <dbReference type="Rhea" id="RHEA:16237"/>
        <dbReference type="Rhea" id="RHEA-COMP:10747"/>
        <dbReference type="Rhea" id="RHEA-COMP:10748"/>
        <dbReference type="ChEBI" id="CHEBI:83833"/>
        <dbReference type="ChEBI" id="CHEBI:83834"/>
        <dbReference type="EC" id="5.2.1.8"/>
    </reaction>
</comment>
<dbReference type="Pfam" id="PF00254">
    <property type="entry name" value="FKBP_C"/>
    <property type="match status" value="2"/>
</dbReference>
<dbReference type="InterPro" id="IPR046357">
    <property type="entry name" value="PPIase_dom_sf"/>
</dbReference>
<feature type="compositionally biased region" description="Basic residues" evidence="9">
    <location>
        <begin position="37"/>
        <end position="51"/>
    </location>
</feature>
<gene>
    <name evidence="11" type="primary">FKBP4</name>
    <name evidence="11" type="ORF">TNCT_396701</name>
</gene>
<dbReference type="Pfam" id="PF13181">
    <property type="entry name" value="TPR_8"/>
    <property type="match status" value="1"/>
</dbReference>
<dbReference type="EMBL" id="BMAO01031870">
    <property type="protein sequence ID" value="GFQ78239.1"/>
    <property type="molecule type" value="Genomic_DNA"/>
</dbReference>
<dbReference type="PANTHER" id="PTHR46512:SF9">
    <property type="entry name" value="PEPTIDYLPROLYL ISOMERASE"/>
    <property type="match status" value="1"/>
</dbReference>
<keyword evidence="3" id="KW-0677">Repeat</keyword>
<evidence type="ECO:0000313" key="11">
    <source>
        <dbReference type="EMBL" id="GFQ78239.1"/>
    </source>
</evidence>
<keyword evidence="6 7" id="KW-0413">Isomerase</keyword>
<evidence type="ECO:0000259" key="10">
    <source>
        <dbReference type="PROSITE" id="PS50059"/>
    </source>
</evidence>
<dbReference type="PROSITE" id="PS50059">
    <property type="entry name" value="FKBP_PPIASE"/>
    <property type="match status" value="2"/>
</dbReference>
<dbReference type="AlphaFoldDB" id="A0A8X6FGH7"/>
<dbReference type="PROSITE" id="PS50005">
    <property type="entry name" value="TPR"/>
    <property type="match status" value="1"/>
</dbReference>
<feature type="compositionally biased region" description="Basic and acidic residues" evidence="9">
    <location>
        <begin position="26"/>
        <end position="36"/>
    </location>
</feature>
<evidence type="ECO:0000256" key="9">
    <source>
        <dbReference type="SAM" id="MobiDB-lite"/>
    </source>
</evidence>
<dbReference type="FunFam" id="1.25.40.10:FF:000008">
    <property type="entry name" value="Peptidylprolyl isomerase"/>
    <property type="match status" value="1"/>
</dbReference>
<evidence type="ECO:0000256" key="3">
    <source>
        <dbReference type="ARBA" id="ARBA00022737"/>
    </source>
</evidence>
<keyword evidence="4 8" id="KW-0802">TPR repeat</keyword>
<sequence>MAEKKLNPGDPKTNYCVLKLKIDCDEKSDEQNDSKSGRRKMSKKERRKAERKKFSSMVVEMEDVPLARNGGVKKQMMRSGNGDSSPGLGDKVWIHYIGWLMDDAKSGFSTEKVEFVIGRGSVIEGWELGVTTMKKGELSMFFIHPNYAYGEAGFPPKVPPHASMMFEIELIDWEPEDLSPTEDGKILRKIIWKGEGPLRIPGSEIKVKYTGYYKDCIFEENLKQFPLGEGICAGIPESIDIALQEFHLGEKSMLFMSGKYGHPTGCEELKIPPGADIKYEVTLLGVVKVKEVFEMNTDQKLARAKVVKERGVNLYKVGQYKAAVKQFKCVLQCLEKEPGADPQTADIRKELVKSAYLNISLCHLKTKQYSECSKYCGKVLAMDPVNEKALYRRAQAKMLFNDCSEAVKDFNKVIELYPENRAARHGVKTCLERMKQFNSKEKNIYGNMFDKFVKQDEEKLKLMKTETGVWEDGKKDSKDDCKSETQRLIERNDDFLRDANVIELSNTAL</sequence>
<evidence type="ECO:0000256" key="7">
    <source>
        <dbReference type="PROSITE-ProRule" id="PRU00277"/>
    </source>
</evidence>
<feature type="region of interest" description="Disordered" evidence="9">
    <location>
        <begin position="26"/>
        <end position="54"/>
    </location>
</feature>
<accession>A0A8X6FGH7</accession>
<evidence type="ECO:0000256" key="2">
    <source>
        <dbReference type="ARBA" id="ARBA00013194"/>
    </source>
</evidence>
<organism evidence="11 12">
    <name type="scientific">Trichonephila clavata</name>
    <name type="common">Joro spider</name>
    <name type="synonym">Nephila clavata</name>
    <dbReference type="NCBI Taxonomy" id="2740835"/>
    <lineage>
        <taxon>Eukaryota</taxon>
        <taxon>Metazoa</taxon>
        <taxon>Ecdysozoa</taxon>
        <taxon>Arthropoda</taxon>
        <taxon>Chelicerata</taxon>
        <taxon>Arachnida</taxon>
        <taxon>Araneae</taxon>
        <taxon>Araneomorphae</taxon>
        <taxon>Entelegynae</taxon>
        <taxon>Araneoidea</taxon>
        <taxon>Nephilidae</taxon>
        <taxon>Trichonephila</taxon>
    </lineage>
</organism>
<dbReference type="EC" id="5.2.1.8" evidence="2 7"/>
<keyword evidence="12" id="KW-1185">Reference proteome</keyword>
<evidence type="ECO:0000256" key="6">
    <source>
        <dbReference type="ARBA" id="ARBA00023235"/>
    </source>
</evidence>
<dbReference type="InterPro" id="IPR001179">
    <property type="entry name" value="PPIase_FKBP_dom"/>
</dbReference>
<evidence type="ECO:0000256" key="1">
    <source>
        <dbReference type="ARBA" id="ARBA00000971"/>
    </source>
</evidence>
<dbReference type="InterPro" id="IPR019734">
    <property type="entry name" value="TPR_rpt"/>
</dbReference>
<dbReference type="SUPFAM" id="SSF54534">
    <property type="entry name" value="FKBP-like"/>
    <property type="match status" value="2"/>
</dbReference>
<dbReference type="PANTHER" id="PTHR46512">
    <property type="entry name" value="PEPTIDYLPROLYL ISOMERASE"/>
    <property type="match status" value="1"/>
</dbReference>
<dbReference type="SMART" id="SM00028">
    <property type="entry name" value="TPR"/>
    <property type="match status" value="3"/>
</dbReference>
<evidence type="ECO:0000256" key="5">
    <source>
        <dbReference type="ARBA" id="ARBA00023110"/>
    </source>
</evidence>
<reference evidence="11" key="1">
    <citation type="submission" date="2020-07" db="EMBL/GenBank/DDBJ databases">
        <title>Multicomponent nature underlies the extraordinary mechanical properties of spider dragline silk.</title>
        <authorList>
            <person name="Kono N."/>
            <person name="Nakamura H."/>
            <person name="Mori M."/>
            <person name="Yoshida Y."/>
            <person name="Ohtoshi R."/>
            <person name="Malay A.D."/>
            <person name="Moran D.A.P."/>
            <person name="Tomita M."/>
            <person name="Numata K."/>
            <person name="Arakawa K."/>
        </authorList>
    </citation>
    <scope>NUCLEOTIDE SEQUENCE</scope>
</reference>
<protein>
    <recommendedName>
        <fullName evidence="2 7">peptidylprolyl isomerase</fullName>
        <ecNumber evidence="2 7">5.2.1.8</ecNumber>
    </recommendedName>
</protein>
<dbReference type="InterPro" id="IPR050754">
    <property type="entry name" value="FKBP4/5/8-like"/>
</dbReference>
<proteinExistence type="predicted"/>
<feature type="domain" description="PPIase FKBP-type" evidence="10">
    <location>
        <begin position="89"/>
        <end position="174"/>
    </location>
</feature>
<name>A0A8X6FGH7_TRICU</name>
<dbReference type="Proteomes" id="UP000887116">
    <property type="component" value="Unassembled WGS sequence"/>
</dbReference>
<dbReference type="SUPFAM" id="SSF48452">
    <property type="entry name" value="TPR-like"/>
    <property type="match status" value="1"/>
</dbReference>
<evidence type="ECO:0000313" key="12">
    <source>
        <dbReference type="Proteomes" id="UP000887116"/>
    </source>
</evidence>